<keyword evidence="2" id="KW-0238">DNA-binding</keyword>
<feature type="domain" description="HTH lacI-type" evidence="4">
    <location>
        <begin position="12"/>
        <end position="66"/>
    </location>
</feature>
<dbReference type="SUPFAM" id="SSF47413">
    <property type="entry name" value="lambda repressor-like DNA-binding domains"/>
    <property type="match status" value="1"/>
</dbReference>
<dbReference type="CDD" id="cd06267">
    <property type="entry name" value="PBP1_LacI_sugar_binding-like"/>
    <property type="match status" value="1"/>
</dbReference>
<dbReference type="AlphaFoldDB" id="A0A919K6W0"/>
<dbReference type="Gene3D" id="3.40.50.2300">
    <property type="match status" value="2"/>
</dbReference>
<dbReference type="Pfam" id="PF00356">
    <property type="entry name" value="LacI"/>
    <property type="match status" value="1"/>
</dbReference>
<dbReference type="CDD" id="cd01392">
    <property type="entry name" value="HTH_LacI"/>
    <property type="match status" value="1"/>
</dbReference>
<dbReference type="Proteomes" id="UP000636960">
    <property type="component" value="Unassembled WGS sequence"/>
</dbReference>
<evidence type="ECO:0000256" key="3">
    <source>
        <dbReference type="ARBA" id="ARBA00023163"/>
    </source>
</evidence>
<proteinExistence type="predicted"/>
<gene>
    <name evidence="5" type="ORF">Ari01nite_73320</name>
</gene>
<keyword evidence="3" id="KW-0804">Transcription</keyword>
<dbReference type="Pfam" id="PF13377">
    <property type="entry name" value="Peripla_BP_3"/>
    <property type="match status" value="1"/>
</dbReference>
<dbReference type="EMBL" id="BOMV01000077">
    <property type="protein sequence ID" value="GIE99867.1"/>
    <property type="molecule type" value="Genomic_DNA"/>
</dbReference>
<dbReference type="SUPFAM" id="SSF53822">
    <property type="entry name" value="Periplasmic binding protein-like I"/>
    <property type="match status" value="1"/>
</dbReference>
<dbReference type="PROSITE" id="PS50932">
    <property type="entry name" value="HTH_LACI_2"/>
    <property type="match status" value="1"/>
</dbReference>
<dbReference type="PANTHER" id="PTHR30146:SF109">
    <property type="entry name" value="HTH-TYPE TRANSCRIPTIONAL REGULATOR GALS"/>
    <property type="match status" value="1"/>
</dbReference>
<dbReference type="InterPro" id="IPR000843">
    <property type="entry name" value="HTH_LacI"/>
</dbReference>
<sequence>MKSFRGTSRSRPTLETVAARAGVSRATASRVVNGSASVNIDIRDAVLRAVRALGYVPNRVARGLATNRMDAYALILTESAGRIFAEDPFFATVVHGVVQELDAAGKELVLQIVGSDLSRHRITEYAAGGHVDGAMVVSLHGTDPLPDTLARHGVPVVVNGRPMGPSAVPYVDVTNVDGARLAVRRLVESGRRQIATIAGSPDAPGAVDRLAGYRAELRDSRRKPIVAVGNSTQESGSAAMRELLREHPRIDAVFAASDLMAHGAVRALRRSGRRVPDDVAVIGFDDTEVARYTDPPLTTVHLPIRDIGRTMARQVLRLSAGEPVEPSVVLGTEFVVRESG</sequence>
<dbReference type="InterPro" id="IPR010982">
    <property type="entry name" value="Lambda_DNA-bd_dom_sf"/>
</dbReference>
<dbReference type="GO" id="GO:0000976">
    <property type="term" value="F:transcription cis-regulatory region binding"/>
    <property type="evidence" value="ECO:0007669"/>
    <property type="project" value="TreeGrafter"/>
</dbReference>
<dbReference type="RefSeq" id="WP_203786957.1">
    <property type="nucleotide sequence ID" value="NZ_BOMV01000077.1"/>
</dbReference>
<dbReference type="InterPro" id="IPR028082">
    <property type="entry name" value="Peripla_BP_I"/>
</dbReference>
<dbReference type="SMART" id="SM00354">
    <property type="entry name" value="HTH_LACI"/>
    <property type="match status" value="1"/>
</dbReference>
<organism evidence="5 6">
    <name type="scientific">Paractinoplanes rishiriensis</name>
    <dbReference type="NCBI Taxonomy" id="1050105"/>
    <lineage>
        <taxon>Bacteria</taxon>
        <taxon>Bacillati</taxon>
        <taxon>Actinomycetota</taxon>
        <taxon>Actinomycetes</taxon>
        <taxon>Micromonosporales</taxon>
        <taxon>Micromonosporaceae</taxon>
        <taxon>Paractinoplanes</taxon>
    </lineage>
</organism>
<name>A0A919K6W0_9ACTN</name>
<dbReference type="InterPro" id="IPR046335">
    <property type="entry name" value="LacI/GalR-like_sensor"/>
</dbReference>
<dbReference type="PANTHER" id="PTHR30146">
    <property type="entry name" value="LACI-RELATED TRANSCRIPTIONAL REPRESSOR"/>
    <property type="match status" value="1"/>
</dbReference>
<keyword evidence="1" id="KW-0805">Transcription regulation</keyword>
<evidence type="ECO:0000256" key="1">
    <source>
        <dbReference type="ARBA" id="ARBA00023015"/>
    </source>
</evidence>
<comment type="caution">
    <text evidence="5">The sequence shown here is derived from an EMBL/GenBank/DDBJ whole genome shotgun (WGS) entry which is preliminary data.</text>
</comment>
<evidence type="ECO:0000313" key="6">
    <source>
        <dbReference type="Proteomes" id="UP000636960"/>
    </source>
</evidence>
<dbReference type="Gene3D" id="1.10.260.40">
    <property type="entry name" value="lambda repressor-like DNA-binding domains"/>
    <property type="match status" value="1"/>
</dbReference>
<reference evidence="5" key="1">
    <citation type="submission" date="2021-01" db="EMBL/GenBank/DDBJ databases">
        <title>Whole genome shotgun sequence of Actinoplanes rishiriensis NBRC 108556.</title>
        <authorList>
            <person name="Komaki H."/>
            <person name="Tamura T."/>
        </authorList>
    </citation>
    <scope>NUCLEOTIDE SEQUENCE</scope>
    <source>
        <strain evidence="5">NBRC 108556</strain>
    </source>
</reference>
<accession>A0A919K6W0</accession>
<evidence type="ECO:0000259" key="4">
    <source>
        <dbReference type="PROSITE" id="PS50932"/>
    </source>
</evidence>
<keyword evidence="6" id="KW-1185">Reference proteome</keyword>
<protein>
    <submittedName>
        <fullName evidence="5">LacI family transcriptional regulator</fullName>
    </submittedName>
</protein>
<dbReference type="GO" id="GO:0003700">
    <property type="term" value="F:DNA-binding transcription factor activity"/>
    <property type="evidence" value="ECO:0007669"/>
    <property type="project" value="TreeGrafter"/>
</dbReference>
<evidence type="ECO:0000256" key="2">
    <source>
        <dbReference type="ARBA" id="ARBA00023125"/>
    </source>
</evidence>
<evidence type="ECO:0000313" key="5">
    <source>
        <dbReference type="EMBL" id="GIE99867.1"/>
    </source>
</evidence>